<sequence>MGNCLPNIRWKVRVPIRRKRYSHKETQTDSNPPSTIKEHIAKRDSMNSSELWYSTVSHDVKHEASVIKTNNQTEYALVNVPKRKENIASTEEHSEYDYVLIT</sequence>
<evidence type="ECO:0000313" key="2">
    <source>
        <dbReference type="EMBL" id="OPJ69447.1"/>
    </source>
</evidence>
<dbReference type="EMBL" id="LSYS01008075">
    <property type="protein sequence ID" value="OPJ69447.1"/>
    <property type="molecule type" value="Genomic_DNA"/>
</dbReference>
<feature type="region of interest" description="Disordered" evidence="1">
    <location>
        <begin position="19"/>
        <end position="41"/>
    </location>
</feature>
<gene>
    <name evidence="2" type="ORF">AV530_012498</name>
</gene>
<dbReference type="Proteomes" id="UP000190648">
    <property type="component" value="Unassembled WGS sequence"/>
</dbReference>
<dbReference type="OrthoDB" id="9218701at2759"/>
<keyword evidence="3" id="KW-1185">Reference proteome</keyword>
<protein>
    <submittedName>
        <fullName evidence="2">Uncharacterized protein</fullName>
    </submittedName>
</protein>
<organism evidence="2 3">
    <name type="scientific">Patagioenas fasciata monilis</name>
    <dbReference type="NCBI Taxonomy" id="372326"/>
    <lineage>
        <taxon>Eukaryota</taxon>
        <taxon>Metazoa</taxon>
        <taxon>Chordata</taxon>
        <taxon>Craniata</taxon>
        <taxon>Vertebrata</taxon>
        <taxon>Euteleostomi</taxon>
        <taxon>Archelosauria</taxon>
        <taxon>Archosauria</taxon>
        <taxon>Dinosauria</taxon>
        <taxon>Saurischia</taxon>
        <taxon>Theropoda</taxon>
        <taxon>Coelurosauria</taxon>
        <taxon>Aves</taxon>
        <taxon>Neognathae</taxon>
        <taxon>Neoaves</taxon>
        <taxon>Columbimorphae</taxon>
        <taxon>Columbiformes</taxon>
        <taxon>Columbidae</taxon>
        <taxon>Patagioenas</taxon>
    </lineage>
</organism>
<reference evidence="2 3" key="1">
    <citation type="submission" date="2016-02" db="EMBL/GenBank/DDBJ databases">
        <title>Band-tailed pigeon sequencing and assembly.</title>
        <authorList>
            <person name="Soares A.E."/>
            <person name="Novak B.J."/>
            <person name="Rice E.S."/>
            <person name="O'Connell B."/>
            <person name="Chang D."/>
            <person name="Weber S."/>
            <person name="Shapiro B."/>
        </authorList>
    </citation>
    <scope>NUCLEOTIDE SEQUENCE [LARGE SCALE GENOMIC DNA]</scope>
    <source>
        <strain evidence="2">BTP2013</strain>
        <tissue evidence="2">Blood</tissue>
    </source>
</reference>
<dbReference type="AlphaFoldDB" id="A0A1V4JCG9"/>
<proteinExistence type="predicted"/>
<accession>A0A1V4JCG9</accession>
<evidence type="ECO:0000313" key="3">
    <source>
        <dbReference type="Proteomes" id="UP000190648"/>
    </source>
</evidence>
<name>A0A1V4JCG9_PATFA</name>
<evidence type="ECO:0000256" key="1">
    <source>
        <dbReference type="SAM" id="MobiDB-lite"/>
    </source>
</evidence>
<comment type="caution">
    <text evidence="2">The sequence shown here is derived from an EMBL/GenBank/DDBJ whole genome shotgun (WGS) entry which is preliminary data.</text>
</comment>